<dbReference type="NCBIfam" id="TIGR01726">
    <property type="entry name" value="HEQRo_perm_3TM"/>
    <property type="match status" value="1"/>
</dbReference>
<dbReference type="EMBL" id="QUAJ01000012">
    <property type="protein sequence ID" value="REI41153.1"/>
    <property type="molecule type" value="Genomic_DNA"/>
</dbReference>
<feature type="domain" description="ABC transmembrane type-1" evidence="9">
    <location>
        <begin position="19"/>
        <end position="210"/>
    </location>
</feature>
<evidence type="ECO:0000256" key="8">
    <source>
        <dbReference type="RuleBase" id="RU363032"/>
    </source>
</evidence>
<dbReference type="InterPro" id="IPR000515">
    <property type="entry name" value="MetI-like"/>
</dbReference>
<feature type="transmembrane region" description="Helical" evidence="8">
    <location>
        <begin position="58"/>
        <end position="78"/>
    </location>
</feature>
<keyword evidence="2 8" id="KW-0813">Transport</keyword>
<comment type="subcellular location">
    <subcellularLocation>
        <location evidence="1 8">Cell membrane</location>
        <topology evidence="1 8">Multi-pass membrane protein</topology>
    </subcellularLocation>
</comment>
<dbReference type="Pfam" id="PF00528">
    <property type="entry name" value="BPD_transp_1"/>
    <property type="match status" value="1"/>
</dbReference>
<evidence type="ECO:0000313" key="10">
    <source>
        <dbReference type="EMBL" id="REI41153.1"/>
    </source>
</evidence>
<evidence type="ECO:0000313" key="11">
    <source>
        <dbReference type="Proteomes" id="UP000263486"/>
    </source>
</evidence>
<feature type="transmembrane region" description="Helical" evidence="8">
    <location>
        <begin position="84"/>
        <end position="107"/>
    </location>
</feature>
<dbReference type="InterPro" id="IPR035906">
    <property type="entry name" value="MetI-like_sf"/>
</dbReference>
<accession>A0ABX9KGR3</accession>
<gene>
    <name evidence="10" type="ORF">DYH56_07990</name>
</gene>
<keyword evidence="11" id="KW-1185">Reference proteome</keyword>
<feature type="transmembrane region" description="Helical" evidence="8">
    <location>
        <begin position="192"/>
        <end position="209"/>
    </location>
</feature>
<comment type="caution">
    <text evidence="10">The sequence shown here is derived from an EMBL/GenBank/DDBJ whole genome shotgun (WGS) entry which is preliminary data.</text>
</comment>
<evidence type="ECO:0000256" key="1">
    <source>
        <dbReference type="ARBA" id="ARBA00004651"/>
    </source>
</evidence>
<dbReference type="RefSeq" id="WP_114642324.1">
    <property type="nucleotide sequence ID" value="NZ_JAACIO010000013.1"/>
</dbReference>
<evidence type="ECO:0000256" key="2">
    <source>
        <dbReference type="ARBA" id="ARBA00022448"/>
    </source>
</evidence>
<dbReference type="InterPro" id="IPR043429">
    <property type="entry name" value="ArtM/GltK/GlnP/TcyL/YhdX-like"/>
</dbReference>
<keyword evidence="7 8" id="KW-0472">Membrane</keyword>
<sequence>MDFKVEAMISLFPILFKALGLTLKITFISTFISVLLGILIAVIRFFKVKVLYEITGLFVSFFRGTPLLVQLFLIYYGLPQVFPIFINMSAFTATVLGLSLHFSAYMAETIRGALSSVDRGQLEAGYSVGMNTLQVMIRVVIPQGIRVAIPSIVNISIDLLKSSSLAFTLGLADIMAKTQLEAASSYRFLESYLAVALVYWGLVILLERIQKTLEIKLNRAY</sequence>
<name>A0ABX9KGR3_9FUSO</name>
<keyword evidence="5" id="KW-0029">Amino-acid transport</keyword>
<dbReference type="InterPro" id="IPR010065">
    <property type="entry name" value="AA_ABC_transptr_permease_3TM"/>
</dbReference>
<dbReference type="PANTHER" id="PTHR30614:SF0">
    <property type="entry name" value="L-CYSTINE TRANSPORT SYSTEM PERMEASE PROTEIN TCYL"/>
    <property type="match status" value="1"/>
</dbReference>
<dbReference type="CDD" id="cd06261">
    <property type="entry name" value="TM_PBP2"/>
    <property type="match status" value="1"/>
</dbReference>
<comment type="similarity">
    <text evidence="8">Belongs to the binding-protein-dependent transport system permease family.</text>
</comment>
<dbReference type="SUPFAM" id="SSF161098">
    <property type="entry name" value="MetI-like"/>
    <property type="match status" value="1"/>
</dbReference>
<evidence type="ECO:0000256" key="4">
    <source>
        <dbReference type="ARBA" id="ARBA00022692"/>
    </source>
</evidence>
<protein>
    <submittedName>
        <fullName evidence="10">ABC transporter permease subunit</fullName>
    </submittedName>
</protein>
<dbReference type="PANTHER" id="PTHR30614">
    <property type="entry name" value="MEMBRANE COMPONENT OF AMINO ACID ABC TRANSPORTER"/>
    <property type="match status" value="1"/>
</dbReference>
<dbReference type="Gene3D" id="1.10.3720.10">
    <property type="entry name" value="MetI-like"/>
    <property type="match status" value="1"/>
</dbReference>
<evidence type="ECO:0000256" key="6">
    <source>
        <dbReference type="ARBA" id="ARBA00022989"/>
    </source>
</evidence>
<feature type="transmembrane region" description="Helical" evidence="8">
    <location>
        <begin position="25"/>
        <end position="46"/>
    </location>
</feature>
<evidence type="ECO:0000256" key="7">
    <source>
        <dbReference type="ARBA" id="ARBA00023136"/>
    </source>
</evidence>
<keyword evidence="4 8" id="KW-0812">Transmembrane</keyword>
<evidence type="ECO:0000256" key="3">
    <source>
        <dbReference type="ARBA" id="ARBA00022475"/>
    </source>
</evidence>
<proteinExistence type="inferred from homology"/>
<dbReference type="PROSITE" id="PS50928">
    <property type="entry name" value="ABC_TM1"/>
    <property type="match status" value="1"/>
</dbReference>
<reference evidence="10 11" key="1">
    <citation type="submission" date="2018-08" db="EMBL/GenBank/DDBJ databases">
        <title>Draft genome sequence of Psychrilyobacter sp. strain SD5 isolated from Black Sea water.</title>
        <authorList>
            <person name="Yadav S."/>
            <person name="Villanueva L."/>
            <person name="Damste J.S.S."/>
        </authorList>
    </citation>
    <scope>NUCLEOTIDE SEQUENCE [LARGE SCALE GENOMIC DNA]</scope>
    <source>
        <strain evidence="10 11">SD5</strain>
    </source>
</reference>
<evidence type="ECO:0000256" key="5">
    <source>
        <dbReference type="ARBA" id="ARBA00022970"/>
    </source>
</evidence>
<dbReference type="Proteomes" id="UP000263486">
    <property type="component" value="Unassembled WGS sequence"/>
</dbReference>
<keyword evidence="6 8" id="KW-1133">Transmembrane helix</keyword>
<organism evidence="10 11">
    <name type="scientific">Psychrilyobacter piezotolerans</name>
    <dbReference type="NCBI Taxonomy" id="2293438"/>
    <lineage>
        <taxon>Bacteria</taxon>
        <taxon>Fusobacteriati</taxon>
        <taxon>Fusobacteriota</taxon>
        <taxon>Fusobacteriia</taxon>
        <taxon>Fusobacteriales</taxon>
        <taxon>Fusobacteriaceae</taxon>
        <taxon>Psychrilyobacter</taxon>
    </lineage>
</organism>
<keyword evidence="3" id="KW-1003">Cell membrane</keyword>
<evidence type="ECO:0000259" key="9">
    <source>
        <dbReference type="PROSITE" id="PS50928"/>
    </source>
</evidence>